<keyword evidence="2" id="KW-0229">DNA integration</keyword>
<keyword evidence="3" id="KW-0238">DNA-binding</keyword>
<dbReference type="Gene3D" id="3.30.160.390">
    <property type="entry name" value="Integrase, DNA-binding domain"/>
    <property type="match status" value="1"/>
</dbReference>
<comment type="caution">
    <text evidence="6">The sequence shown here is derived from an EMBL/GenBank/DDBJ whole genome shotgun (WGS) entry which is preliminary data.</text>
</comment>
<dbReference type="PROSITE" id="PS51898">
    <property type="entry name" value="TYR_RECOMBINASE"/>
    <property type="match status" value="1"/>
</dbReference>
<sequence length="424" mass="47085">MLLGVCDEKWGYFVLTDTAARTAKAREKAYKLADSGGLHLFVTTTGGKLWRLKYRFGGKEKLLSLGPYPAITLAAAREKREEAKRLLREGMDPAAAKRASANPTGAPTFEGIAREWYELNRGTWTKTHAGDVIGSLERDVFPAIGDTPIEDLTPPIVLGVLRAIEKRPAIETAHRVRQRMSAVFVFAIASGRAEADPAAIVKGALAPIRKSRQPAVTSLEKARQIIRDADAQTAHPTTKLALRLLALTALRPGSLITTPWPEFEGVGEGQTLWRVPAERMKMRLHHKDDEARDHIVPLSRQAVEAIAALRTLNSAGPLVFPNTRHAHRPMSENAIGYLLNRAGYQSRHVPHGWRATFSTVMNERFPADRAVIDLMLAHVPKDRVERAYNRAAYLDRRIELAQEWADLLMVDQAPAADLIPMPRR</sequence>
<dbReference type="InterPro" id="IPR002104">
    <property type="entry name" value="Integrase_catalytic"/>
</dbReference>
<dbReference type="GO" id="GO:0015074">
    <property type="term" value="P:DNA integration"/>
    <property type="evidence" value="ECO:0007669"/>
    <property type="project" value="UniProtKB-KW"/>
</dbReference>
<reference evidence="6" key="2">
    <citation type="submission" date="2020-09" db="EMBL/GenBank/DDBJ databases">
        <authorList>
            <person name="Sun Q."/>
            <person name="Zhou Y."/>
        </authorList>
    </citation>
    <scope>NUCLEOTIDE SEQUENCE</scope>
    <source>
        <strain evidence="6">CGMCC 1.15493</strain>
    </source>
</reference>
<dbReference type="Gene3D" id="1.10.150.130">
    <property type="match status" value="1"/>
</dbReference>
<dbReference type="InterPro" id="IPR053876">
    <property type="entry name" value="Phage_int_M"/>
</dbReference>
<dbReference type="InterPro" id="IPR011010">
    <property type="entry name" value="DNA_brk_join_enz"/>
</dbReference>
<protein>
    <submittedName>
        <fullName evidence="6">Integrase</fullName>
    </submittedName>
</protein>
<keyword evidence="7" id="KW-1185">Reference proteome</keyword>
<gene>
    <name evidence="6" type="ORF">GCM10011335_29400</name>
</gene>
<dbReference type="Pfam" id="PF00589">
    <property type="entry name" value="Phage_integrase"/>
    <property type="match status" value="1"/>
</dbReference>
<dbReference type="GO" id="GO:0003677">
    <property type="term" value="F:DNA binding"/>
    <property type="evidence" value="ECO:0007669"/>
    <property type="project" value="UniProtKB-KW"/>
</dbReference>
<dbReference type="PANTHER" id="PTHR30629:SF2">
    <property type="entry name" value="PROPHAGE INTEGRASE INTS-RELATED"/>
    <property type="match status" value="1"/>
</dbReference>
<feature type="domain" description="Tyr recombinase" evidence="5">
    <location>
        <begin position="212"/>
        <end position="402"/>
    </location>
</feature>
<accession>A0A916XZR8</accession>
<dbReference type="InterPro" id="IPR038488">
    <property type="entry name" value="Integrase_DNA-bd_sf"/>
</dbReference>
<reference evidence="6" key="1">
    <citation type="journal article" date="2014" name="Int. J. Syst. Evol. Microbiol.">
        <title>Complete genome sequence of Corynebacterium casei LMG S-19264T (=DSM 44701T), isolated from a smear-ripened cheese.</title>
        <authorList>
            <consortium name="US DOE Joint Genome Institute (JGI-PGF)"/>
            <person name="Walter F."/>
            <person name="Albersmeier A."/>
            <person name="Kalinowski J."/>
            <person name="Ruckert C."/>
        </authorList>
    </citation>
    <scope>NUCLEOTIDE SEQUENCE</scope>
    <source>
        <strain evidence="6">CGMCC 1.15493</strain>
    </source>
</reference>
<evidence type="ECO:0000256" key="3">
    <source>
        <dbReference type="ARBA" id="ARBA00023125"/>
    </source>
</evidence>
<keyword evidence="4" id="KW-0233">DNA recombination</keyword>
<name>A0A916XZR8_9HYPH</name>
<dbReference type="Pfam" id="PF22022">
    <property type="entry name" value="Phage_int_M"/>
    <property type="match status" value="1"/>
</dbReference>
<dbReference type="SUPFAM" id="SSF56349">
    <property type="entry name" value="DNA breaking-rejoining enzymes"/>
    <property type="match status" value="1"/>
</dbReference>
<dbReference type="Pfam" id="PF13356">
    <property type="entry name" value="Arm-DNA-bind_3"/>
    <property type="match status" value="1"/>
</dbReference>
<dbReference type="EMBL" id="BMJJ01000007">
    <property type="protein sequence ID" value="GGD24601.1"/>
    <property type="molecule type" value="Genomic_DNA"/>
</dbReference>
<dbReference type="PANTHER" id="PTHR30629">
    <property type="entry name" value="PROPHAGE INTEGRASE"/>
    <property type="match status" value="1"/>
</dbReference>
<evidence type="ECO:0000256" key="2">
    <source>
        <dbReference type="ARBA" id="ARBA00022908"/>
    </source>
</evidence>
<evidence type="ECO:0000259" key="5">
    <source>
        <dbReference type="PROSITE" id="PS51898"/>
    </source>
</evidence>
<evidence type="ECO:0000256" key="1">
    <source>
        <dbReference type="ARBA" id="ARBA00008857"/>
    </source>
</evidence>
<organism evidence="6 7">
    <name type="scientific">Aureimonas glaciei</name>
    <dbReference type="NCBI Taxonomy" id="1776957"/>
    <lineage>
        <taxon>Bacteria</taxon>
        <taxon>Pseudomonadati</taxon>
        <taxon>Pseudomonadota</taxon>
        <taxon>Alphaproteobacteria</taxon>
        <taxon>Hyphomicrobiales</taxon>
        <taxon>Aurantimonadaceae</taxon>
        <taxon>Aureimonas</taxon>
    </lineage>
</organism>
<dbReference type="Gene3D" id="1.10.443.10">
    <property type="entry name" value="Intergrase catalytic core"/>
    <property type="match status" value="1"/>
</dbReference>
<dbReference type="AlphaFoldDB" id="A0A916XZR8"/>
<dbReference type="InterPro" id="IPR013762">
    <property type="entry name" value="Integrase-like_cat_sf"/>
</dbReference>
<evidence type="ECO:0000313" key="6">
    <source>
        <dbReference type="EMBL" id="GGD24601.1"/>
    </source>
</evidence>
<evidence type="ECO:0000313" key="7">
    <source>
        <dbReference type="Proteomes" id="UP000613160"/>
    </source>
</evidence>
<proteinExistence type="inferred from homology"/>
<evidence type="ECO:0000256" key="4">
    <source>
        <dbReference type="ARBA" id="ARBA00023172"/>
    </source>
</evidence>
<dbReference type="InterPro" id="IPR050808">
    <property type="entry name" value="Phage_Integrase"/>
</dbReference>
<dbReference type="InterPro" id="IPR010998">
    <property type="entry name" value="Integrase_recombinase_N"/>
</dbReference>
<dbReference type="Proteomes" id="UP000613160">
    <property type="component" value="Unassembled WGS sequence"/>
</dbReference>
<dbReference type="GO" id="GO:0006310">
    <property type="term" value="P:DNA recombination"/>
    <property type="evidence" value="ECO:0007669"/>
    <property type="project" value="UniProtKB-KW"/>
</dbReference>
<dbReference type="InterPro" id="IPR025166">
    <property type="entry name" value="Integrase_DNA_bind_dom"/>
</dbReference>
<dbReference type="CDD" id="cd00801">
    <property type="entry name" value="INT_P4_C"/>
    <property type="match status" value="1"/>
</dbReference>
<comment type="similarity">
    <text evidence="1">Belongs to the 'phage' integrase family.</text>
</comment>